<name>A0A061B1K4_CYBFA</name>
<dbReference type="OrthoDB" id="10249562at2759"/>
<evidence type="ECO:0000256" key="3">
    <source>
        <dbReference type="ARBA" id="ARBA00023239"/>
    </source>
</evidence>
<dbReference type="PhylomeDB" id="A0A061B1K4"/>
<evidence type="ECO:0000256" key="1">
    <source>
        <dbReference type="ARBA" id="ARBA00008078"/>
    </source>
</evidence>
<feature type="active site" evidence="5">
    <location>
        <position position="264"/>
    </location>
</feature>
<reference evidence="7" key="1">
    <citation type="journal article" date="2014" name="Genome Announc.">
        <title>Genome sequence of the yeast Cyberlindnera fabianii (Hansenula fabianii).</title>
        <authorList>
            <person name="Freel K.C."/>
            <person name="Sarilar V."/>
            <person name="Neuveglise C."/>
            <person name="Devillers H."/>
            <person name="Friedrich A."/>
            <person name="Schacherer J."/>
        </authorList>
    </citation>
    <scope>NUCLEOTIDE SEQUENCE</scope>
    <source>
        <strain evidence="7">YJS4271</strain>
    </source>
</reference>
<dbReference type="GO" id="GO:0000379">
    <property type="term" value="P:tRNA-type intron splice site recognition and cleavage"/>
    <property type="evidence" value="ECO:0007669"/>
    <property type="project" value="TreeGrafter"/>
</dbReference>
<dbReference type="SUPFAM" id="SSF53032">
    <property type="entry name" value="tRNA-intron endonuclease catalytic domain-like"/>
    <property type="match status" value="1"/>
</dbReference>
<evidence type="ECO:0000256" key="5">
    <source>
        <dbReference type="PIRSR" id="PIRSR011789-1"/>
    </source>
</evidence>
<dbReference type="CDD" id="cd22363">
    <property type="entry name" value="tRNA-intron_lyase_C"/>
    <property type="match status" value="1"/>
</dbReference>
<dbReference type="PANTHER" id="PTHR21227">
    <property type="entry name" value="TRNA-SPLICING ENDONUCLEASE SUBUNIT SEN2"/>
    <property type="match status" value="1"/>
</dbReference>
<dbReference type="EC" id="4.6.1.16" evidence="4"/>
<dbReference type="Pfam" id="PF01974">
    <property type="entry name" value="tRNA_int_endo"/>
    <property type="match status" value="1"/>
</dbReference>
<dbReference type="PANTHER" id="PTHR21227:SF0">
    <property type="entry name" value="TRNA-SPLICING ENDONUCLEASE SUBUNIT SEN2"/>
    <property type="match status" value="1"/>
</dbReference>
<dbReference type="AlphaFoldDB" id="A0A061B1K4"/>
<evidence type="ECO:0000256" key="4">
    <source>
        <dbReference type="PIRNR" id="PIRNR011789"/>
    </source>
</evidence>
<dbReference type="InterPro" id="IPR006677">
    <property type="entry name" value="tRNA_intron_Endonuc_cat-like"/>
</dbReference>
<feature type="domain" description="tRNA intron endonuclease catalytic" evidence="6">
    <location>
        <begin position="234"/>
        <end position="320"/>
    </location>
</feature>
<organism evidence="7">
    <name type="scientific">Cyberlindnera fabianii</name>
    <name type="common">Yeast</name>
    <name type="synonym">Hansenula fabianii</name>
    <dbReference type="NCBI Taxonomy" id="36022"/>
    <lineage>
        <taxon>Eukaryota</taxon>
        <taxon>Fungi</taxon>
        <taxon>Dikarya</taxon>
        <taxon>Ascomycota</taxon>
        <taxon>Saccharomycotina</taxon>
        <taxon>Saccharomycetes</taxon>
        <taxon>Phaffomycetales</taxon>
        <taxon>Phaffomycetaceae</taxon>
        <taxon>Cyberlindnera</taxon>
    </lineage>
</organism>
<protein>
    <recommendedName>
        <fullName evidence="4">tRNA-splicing endonuclease subunit Sen2</fullName>
        <ecNumber evidence="4">4.6.1.16</ecNumber>
    </recommendedName>
</protein>
<dbReference type="GO" id="GO:0005737">
    <property type="term" value="C:cytoplasm"/>
    <property type="evidence" value="ECO:0007669"/>
    <property type="project" value="TreeGrafter"/>
</dbReference>
<dbReference type="GO" id="GO:0000214">
    <property type="term" value="C:tRNA-intron endonuclease complex"/>
    <property type="evidence" value="ECO:0007669"/>
    <property type="project" value="UniProtKB-UniRule"/>
</dbReference>
<dbReference type="GO" id="GO:0000213">
    <property type="term" value="F:tRNA-intron lyase activity"/>
    <property type="evidence" value="ECO:0007669"/>
    <property type="project" value="UniProtKB-UniRule"/>
</dbReference>
<sequence>MSKRTPLNVRYRHALPVHPIELPNVVPHNPLSWLYCLYVFWTSTVSISRTTVTCDENGHFFVNDPQHMNVLWSEGFFGKGVFSRSDPTWNDRTQKRLGIGEFKNLTMEEITAIRREERKKFKKERANLESKQAELKKQGIVDPFLEERLKLKELRDKDISVKLERETYIREEDSEILDDKGHLINIETLQLQPSEVFFLHFALQATDVYQNSIKLSTSDLLSILWPSRLADDKFILNYLVYQHYRSLGWCVRSGIKFGTDWLLYKRGPPFHHAEFTLLILPNYKDDVKNSNIAKDYVWWSSLNRVVSSVRKNLVLVFVDVPDQSAIDDAKSVSEILNLYKIHEVLYRRWIPNKNRD</sequence>
<gene>
    <name evidence="7" type="ORF">CYFA0S_05e05600g</name>
</gene>
<dbReference type="InterPro" id="IPR016589">
    <property type="entry name" value="tRNA_splic_SEN2"/>
</dbReference>
<accession>A0A061B1K4</accession>
<dbReference type="GO" id="GO:0003676">
    <property type="term" value="F:nucleic acid binding"/>
    <property type="evidence" value="ECO:0007669"/>
    <property type="project" value="InterPro"/>
</dbReference>
<keyword evidence="3 4" id="KW-0456">Lyase</keyword>
<dbReference type="InterPro" id="IPR036167">
    <property type="entry name" value="tRNA_intron_Endo_cat-like_sf"/>
</dbReference>
<dbReference type="VEuPathDB" id="FungiDB:BON22_2027"/>
<evidence type="ECO:0000313" key="7">
    <source>
        <dbReference type="EMBL" id="CDR40891.1"/>
    </source>
</evidence>
<comment type="similarity">
    <text evidence="1 4">Belongs to the tRNA-intron endonuclease family.</text>
</comment>
<dbReference type="PIRSF" id="PIRSF011789">
    <property type="entry name" value="tRNA_splic_SEN2"/>
    <property type="match status" value="1"/>
</dbReference>
<dbReference type="InterPro" id="IPR006676">
    <property type="entry name" value="tRNA_splic"/>
</dbReference>
<dbReference type="NCBIfam" id="TIGR00324">
    <property type="entry name" value="endA"/>
    <property type="match status" value="1"/>
</dbReference>
<evidence type="ECO:0000259" key="6">
    <source>
        <dbReference type="Pfam" id="PF01974"/>
    </source>
</evidence>
<comment type="function">
    <text evidence="4">Constitutes one of the two catalytic subunit of the tRNA-splicing endonuclease complex, a complex responsible for identification and cleavage of the splice sites in pre-tRNA. It cleaves pre-tRNA at the 5'- and 3'-splice sites to release the intron. The products are an intron and two tRNA half-molecules bearing 2',3'-cyclic phosphate and 5'-OH termini. There are no conserved sequences at the splice sites, but the intron is invariably located at the same site in the gene, placing the splice sites an invariant distance from the constant structural features of the tRNA body.</text>
</comment>
<evidence type="ECO:0000256" key="2">
    <source>
        <dbReference type="ARBA" id="ARBA00022694"/>
    </source>
</evidence>
<dbReference type="InterPro" id="IPR011856">
    <property type="entry name" value="tRNA_endonuc-like_dom_sf"/>
</dbReference>
<proteinExistence type="inferred from homology"/>
<dbReference type="Gene3D" id="3.40.1350.10">
    <property type="match status" value="1"/>
</dbReference>
<feature type="active site" evidence="5">
    <location>
        <position position="311"/>
    </location>
</feature>
<dbReference type="EMBL" id="LK052890">
    <property type="protein sequence ID" value="CDR40891.1"/>
    <property type="molecule type" value="Genomic_DNA"/>
</dbReference>
<feature type="active site" evidence="5">
    <location>
        <position position="272"/>
    </location>
</feature>
<keyword evidence="2 4" id="KW-0819">tRNA processing</keyword>